<evidence type="ECO:0000313" key="2">
    <source>
        <dbReference type="Ensembl" id="ENSTNIP00000017868.1"/>
    </source>
</evidence>
<sequence>ITRRFIQQIRRFSLHTRRVEQRYMSSEPKKLCTENMTFKKIGTHNGTFHCDEVLACFFLRQLPEYKDAEIIRTRDPAQLAECDIVVDVGGEFDPKRHRYDHHQRTFTETFHSLCPEKPWVTKLSSAGLVYMHFGRRLVAELTKLKEQDRELEVLYDKLYENFVEEVDAVDNGISQYDGEARYTVSTTLSARVAHLNPRWNSKSQDTEEGFRQAMQMVGEEFLDRLEFYQSSWLPARAVVEEAVKKRFQVDPSGEVLLFSQGGCPWKEHLFALEKELNVETPIKFVLYADQNGQWRIQCVPAGLNTFQNRLPLLEEWRGVRDEALSELSGIQGCIFVHAGGFIGGNKSVEGALEMARRTLQAAAKAPANGSSS</sequence>
<dbReference type="Pfam" id="PF03690">
    <property type="entry name" value="MYG1_exonuc"/>
    <property type="match status" value="1"/>
</dbReference>
<dbReference type="FunCoup" id="H3DBH6">
    <property type="interactions" value="1765"/>
</dbReference>
<keyword evidence="3" id="KW-1185">Reference proteome</keyword>
<dbReference type="PANTHER" id="PTHR11215:SF1">
    <property type="entry name" value="MYG1 EXONUCLEASE"/>
    <property type="match status" value="1"/>
</dbReference>
<dbReference type="GO" id="GO:0005737">
    <property type="term" value="C:cytoplasm"/>
    <property type="evidence" value="ECO:0007669"/>
    <property type="project" value="TreeGrafter"/>
</dbReference>
<dbReference type="STRING" id="99883.ENSTNIP00000017868"/>
<dbReference type="Proteomes" id="UP000007303">
    <property type="component" value="Unassembled WGS sequence"/>
</dbReference>
<proteinExistence type="inferred from homology"/>
<reference evidence="3" key="1">
    <citation type="journal article" date="2004" name="Nature">
        <title>Genome duplication in the teleost fish Tetraodon nigroviridis reveals the early vertebrate proto-karyotype.</title>
        <authorList>
            <person name="Jaillon O."/>
            <person name="Aury J.-M."/>
            <person name="Brunet F."/>
            <person name="Petit J.-L."/>
            <person name="Stange-Thomann N."/>
            <person name="Mauceli E."/>
            <person name="Bouneau L."/>
            <person name="Fischer C."/>
            <person name="Ozouf-Costaz C."/>
            <person name="Bernot A."/>
            <person name="Nicaud S."/>
            <person name="Jaffe D."/>
            <person name="Fisher S."/>
            <person name="Lutfalla G."/>
            <person name="Dossat C."/>
            <person name="Segurens B."/>
            <person name="Dasilva C."/>
            <person name="Salanoubat M."/>
            <person name="Levy M."/>
            <person name="Boudet N."/>
            <person name="Castellano S."/>
            <person name="Anthouard V."/>
            <person name="Jubin C."/>
            <person name="Castelli V."/>
            <person name="Katinka M."/>
            <person name="Vacherie B."/>
            <person name="Biemont C."/>
            <person name="Skalli Z."/>
            <person name="Cattolico L."/>
            <person name="Poulain J."/>
            <person name="De Berardinis V."/>
            <person name="Cruaud C."/>
            <person name="Duprat S."/>
            <person name="Brottier P."/>
            <person name="Coutanceau J.-P."/>
            <person name="Gouzy J."/>
            <person name="Parra G."/>
            <person name="Lardier G."/>
            <person name="Chapple C."/>
            <person name="McKernan K.J."/>
            <person name="McEwan P."/>
            <person name="Bosak S."/>
            <person name="Kellis M."/>
            <person name="Volff J.-N."/>
            <person name="Guigo R."/>
            <person name="Zody M.C."/>
            <person name="Mesirov J."/>
            <person name="Lindblad-Toh K."/>
            <person name="Birren B."/>
            <person name="Nusbaum C."/>
            <person name="Kahn D."/>
            <person name="Robinson-Rechavi M."/>
            <person name="Laudet V."/>
            <person name="Schachter V."/>
            <person name="Quetier F."/>
            <person name="Saurin W."/>
            <person name="Scarpelli C."/>
            <person name="Wincker P."/>
            <person name="Lander E.S."/>
            <person name="Weissenbach J."/>
            <person name="Roest Crollius H."/>
        </authorList>
    </citation>
    <scope>NUCLEOTIDE SEQUENCE [LARGE SCALE GENOMIC DNA]</scope>
</reference>
<comment type="similarity">
    <text evidence="1">Belongs to the MYG1 family.</text>
</comment>
<dbReference type="HOGENOM" id="CLU_051576_0_0_1"/>
<dbReference type="OMA" id="FHCDEVV"/>
<name>H3DBH6_TETNG</name>
<dbReference type="GeneTree" id="ENSGT00390000010265"/>
<reference evidence="2" key="3">
    <citation type="submission" date="2025-09" db="UniProtKB">
        <authorList>
            <consortium name="Ensembl"/>
        </authorList>
    </citation>
    <scope>IDENTIFICATION</scope>
</reference>
<evidence type="ECO:0000313" key="3">
    <source>
        <dbReference type="Proteomes" id="UP000007303"/>
    </source>
</evidence>
<dbReference type="AlphaFoldDB" id="H3DBH6"/>
<reference evidence="2" key="2">
    <citation type="submission" date="2025-08" db="UniProtKB">
        <authorList>
            <consortium name="Ensembl"/>
        </authorList>
    </citation>
    <scope>IDENTIFICATION</scope>
</reference>
<protein>
    <submittedName>
        <fullName evidence="2">Myg1 exonuclease</fullName>
    </submittedName>
</protein>
<dbReference type="InterPro" id="IPR003226">
    <property type="entry name" value="MYG1_exonuclease"/>
</dbReference>
<accession>H3DBH6</accession>
<evidence type="ECO:0000256" key="1">
    <source>
        <dbReference type="ARBA" id="ARBA00010105"/>
    </source>
</evidence>
<dbReference type="PANTHER" id="PTHR11215">
    <property type="entry name" value="METAL DEPENDENT HYDROLASE - RELATED"/>
    <property type="match status" value="1"/>
</dbReference>
<dbReference type="GO" id="GO:0005634">
    <property type="term" value="C:nucleus"/>
    <property type="evidence" value="ECO:0007669"/>
    <property type="project" value="TreeGrafter"/>
</dbReference>
<dbReference type="InParanoid" id="H3DBH6"/>
<organism evidence="2 3">
    <name type="scientific">Tetraodon nigroviridis</name>
    <name type="common">Spotted green pufferfish</name>
    <name type="synonym">Chelonodon nigroviridis</name>
    <dbReference type="NCBI Taxonomy" id="99883"/>
    <lineage>
        <taxon>Eukaryota</taxon>
        <taxon>Metazoa</taxon>
        <taxon>Chordata</taxon>
        <taxon>Craniata</taxon>
        <taxon>Vertebrata</taxon>
        <taxon>Euteleostomi</taxon>
        <taxon>Actinopterygii</taxon>
        <taxon>Neopterygii</taxon>
        <taxon>Teleostei</taxon>
        <taxon>Neoteleostei</taxon>
        <taxon>Acanthomorphata</taxon>
        <taxon>Eupercaria</taxon>
        <taxon>Tetraodontiformes</taxon>
        <taxon>Tetradontoidea</taxon>
        <taxon>Tetraodontidae</taxon>
        <taxon>Tetraodon</taxon>
    </lineage>
</organism>
<dbReference type="Ensembl" id="ENSTNIT00000018092.1">
    <property type="protein sequence ID" value="ENSTNIP00000017868.1"/>
    <property type="gene ID" value="ENSTNIG00000014827.1"/>
</dbReference>